<reference evidence="4 5" key="1">
    <citation type="submission" date="2016-10" db="EMBL/GenBank/DDBJ databases">
        <authorList>
            <person name="Varghese N."/>
            <person name="Submissions S."/>
        </authorList>
    </citation>
    <scope>NUCLEOTIDE SEQUENCE [LARGE SCALE GENOMIC DNA]</scope>
    <source>
        <strain evidence="4 5">DSM 20748</strain>
    </source>
</reference>
<dbReference type="Proteomes" id="UP000198647">
    <property type="component" value="Unassembled WGS sequence"/>
</dbReference>
<dbReference type="PROSITE" id="PS51257">
    <property type="entry name" value="PROKAR_LIPOPROTEIN"/>
    <property type="match status" value="1"/>
</dbReference>
<feature type="domain" description="Intracellular proteinase inhibitor BsuPI" evidence="3">
    <location>
        <begin position="80"/>
        <end position="176"/>
    </location>
</feature>
<accession>A0A1H3BVU2</accession>
<evidence type="ECO:0000313" key="5">
    <source>
        <dbReference type="Proteomes" id="UP000198647"/>
    </source>
</evidence>
<feature type="domain" description="Bacterial spore germination immunoglobulin-like" evidence="2">
    <location>
        <begin position="251"/>
        <end position="323"/>
    </location>
</feature>
<evidence type="ECO:0000256" key="1">
    <source>
        <dbReference type="SAM" id="MobiDB-lite"/>
    </source>
</evidence>
<sequence length="339" mass="37122">MKKWWMAILITGVIGLSACGADETGKTEEKKNEEESEQQSNGENEEKKNEKESAQQNNEGNEEKKTSDESNGQVLAEQLAVKSSVETSGKKADISFSLTNEGEEAVEAGFLSGQQFDVRVTDQNGENVYTFSADRSFTQAKTSENIEAGQKLENAVEWKENVTPGEYEATVTFLVNTVNGDKVKDMEFTSTSAFTIEKQKESSSEESGSAEGEGTEQGTEEEGDPEPSEPSSSVEGNDAFRNLELSGEKGNYTVSGEARVFEGDFLYRVEDGHNELISETTVQVDAGAPNWSQFELAISIPESELPDSGAITLMIYDRNAKDNEPVNVNYVPLDRFGEE</sequence>
<protein>
    <submittedName>
        <fullName evidence="4">Immunoglobulin-like domain of spore germination</fullName>
    </submittedName>
</protein>
<evidence type="ECO:0000259" key="3">
    <source>
        <dbReference type="Pfam" id="PF12690"/>
    </source>
</evidence>
<feature type="region of interest" description="Disordered" evidence="1">
    <location>
        <begin position="17"/>
        <end position="88"/>
    </location>
</feature>
<feature type="compositionally biased region" description="Basic and acidic residues" evidence="1">
    <location>
        <begin position="23"/>
        <end position="33"/>
    </location>
</feature>
<dbReference type="InterPro" id="IPR020481">
    <property type="entry name" value="Intracell_prot_inh_BsuPI"/>
</dbReference>
<proteinExistence type="predicted"/>
<dbReference type="InterPro" id="IPR038144">
    <property type="entry name" value="IPI"/>
</dbReference>
<gene>
    <name evidence="4" type="ORF">SAMN04488081_0580</name>
</gene>
<evidence type="ECO:0000259" key="2">
    <source>
        <dbReference type="Pfam" id="PF10648"/>
    </source>
</evidence>
<dbReference type="RefSeq" id="WP_093105447.1">
    <property type="nucleotide sequence ID" value="NZ_FNOS01000001.1"/>
</dbReference>
<dbReference type="EMBL" id="FNOS01000001">
    <property type="protein sequence ID" value="SDX45758.1"/>
    <property type="molecule type" value="Genomic_DNA"/>
</dbReference>
<dbReference type="Gene3D" id="2.60.40.2360">
    <property type="entry name" value="Intracellular proteinase inhibitor BsuPI"/>
    <property type="match status" value="1"/>
</dbReference>
<dbReference type="Pfam" id="PF10648">
    <property type="entry name" value="Gmad2"/>
    <property type="match status" value="1"/>
</dbReference>
<dbReference type="InterPro" id="IPR018911">
    <property type="entry name" value="Gmad2_Ig-like_dom"/>
</dbReference>
<feature type="region of interest" description="Disordered" evidence="1">
    <location>
        <begin position="194"/>
        <end position="237"/>
    </location>
</feature>
<feature type="compositionally biased region" description="Basic and acidic residues" evidence="1">
    <location>
        <begin position="44"/>
        <end position="53"/>
    </location>
</feature>
<evidence type="ECO:0000313" key="4">
    <source>
        <dbReference type="EMBL" id="SDX45758.1"/>
    </source>
</evidence>
<keyword evidence="5" id="KW-1185">Reference proteome</keyword>
<comment type="caution">
    <text evidence="4">The sequence shown here is derived from an EMBL/GenBank/DDBJ whole genome shotgun (WGS) entry which is preliminary data.</text>
</comment>
<feature type="compositionally biased region" description="Acidic residues" evidence="1">
    <location>
        <begin position="218"/>
        <end position="227"/>
    </location>
</feature>
<dbReference type="Pfam" id="PF12690">
    <property type="entry name" value="BsuPI"/>
    <property type="match status" value="1"/>
</dbReference>
<name>A0A1H3BVU2_9BACI</name>
<organism evidence="4 5">
    <name type="scientific">Salimicrobium album</name>
    <dbReference type="NCBI Taxonomy" id="50717"/>
    <lineage>
        <taxon>Bacteria</taxon>
        <taxon>Bacillati</taxon>
        <taxon>Bacillota</taxon>
        <taxon>Bacilli</taxon>
        <taxon>Bacillales</taxon>
        <taxon>Bacillaceae</taxon>
        <taxon>Salimicrobium</taxon>
    </lineage>
</organism>